<evidence type="ECO:0000256" key="3">
    <source>
        <dbReference type="ARBA" id="ARBA00017267"/>
    </source>
</evidence>
<feature type="chain" id="PRO_5003262539" description="Isopentenyl phosphate kinase" evidence="11">
    <location>
        <begin position="19"/>
        <end position="812"/>
    </location>
</feature>
<dbReference type="SUPFAM" id="SSF53633">
    <property type="entry name" value="Carbamate kinase-like"/>
    <property type="match status" value="1"/>
</dbReference>
<dbReference type="InterPro" id="IPR036393">
    <property type="entry name" value="AceGlu_kinase-like_sf"/>
</dbReference>
<dbReference type="Gene3D" id="3.20.20.70">
    <property type="entry name" value="Aldolase class I"/>
    <property type="match status" value="1"/>
</dbReference>
<comment type="catalytic activity">
    <reaction evidence="10">
        <text>isopentenyl phosphate + ATP = isopentenyl diphosphate + ADP</text>
        <dbReference type="Rhea" id="RHEA:33963"/>
        <dbReference type="ChEBI" id="CHEBI:30616"/>
        <dbReference type="ChEBI" id="CHEBI:65078"/>
        <dbReference type="ChEBI" id="CHEBI:128769"/>
        <dbReference type="ChEBI" id="CHEBI:456216"/>
        <dbReference type="EC" id="2.7.4.26"/>
    </reaction>
</comment>
<accession>F0XY04</accession>
<gene>
    <name evidence="13" type="ORF">AURANDRAFT_61341</name>
</gene>
<dbReference type="InterPro" id="IPR002048">
    <property type="entry name" value="EF_hand_dom"/>
</dbReference>
<dbReference type="NCBIfam" id="NF040647">
    <property type="entry name" value="IPPK_Arch"/>
    <property type="match status" value="1"/>
</dbReference>
<keyword evidence="4" id="KW-0808">Transferase</keyword>
<dbReference type="EC" id="2.7.4.26" evidence="2"/>
<dbReference type="AlphaFoldDB" id="F0XY04"/>
<sequence length="812" mass="85304">MARTLVILIVALPSLAVALRPLLRRLRTPPPRDVTVVKLGGSAITDKARFETLDEAGLRAAAEAVRRCVADGRRVVVVHGAGSFGHFQAREHGVSRGGDGDSWRLGLAVTRRSVTKLNGLVVDALARAGVPAVAVAAFPRVATRRRELRATRATAAFVADALRLADAGFTPVLHGDAVLDDAQRCAIVSGDALLRRCAADLAARGRLAAVCFLTDVDGVFTRPPAEPGAALVADVVVDGAGAARLDLETSAAAHDVTGGIRAKIDAAAAVAAATRAPVDIIEWATCIVGMLPAISTGVRASNASAMACDLAYDAFMALPDDARRANYEALVRDARSTQHKPMRRVNAQKRERLRTMKVLILDNSQREPSVASVWGHTLEDKRAIDGVVRGLGFRHVVAGALNDAAQGMVRCPDRCVAMVAALADLPRHVRPASLLFEEPFGEYLPCEVGGWTALLRATMDAHGWPSAFQEDGASIDGALLIHVHRQWGLADAVTLDALAAGCDGLMAAVCEEGAALGHACSAVALANLARLGNRDVVARYDLRGVVDAARAVTRLTTGAPVAVRQVVYGPRAIEAVFGFTAVGGGVVDRTFDRDASGTAADAVFLADILGVAEKPVRLHTLATPAQFAARLAQCFGAHASFDDALGARLKRGLLALLAAGDKAECTSPLGLALLHQRVEGGLTPAMIDCVKDADAVERGSAVLLARAEACFDEAAADAGGAGGLPYGAFAERFVDAYLGARHNTFGADVGDKVRDAVRRSFDLDGDRRITFDEYSVWLLWALRSTQDDIHSVDDLFAAVVRRGIMPGLMGGD</sequence>
<name>F0XY04_AURAN</name>
<keyword evidence="5" id="KW-0547">Nucleotide-binding</keyword>
<dbReference type="SUPFAM" id="SSF47473">
    <property type="entry name" value="EF-hand"/>
    <property type="match status" value="1"/>
</dbReference>
<dbReference type="InterPro" id="IPR013785">
    <property type="entry name" value="Aldolase_TIM"/>
</dbReference>
<dbReference type="Gene3D" id="3.40.1160.10">
    <property type="entry name" value="Acetylglutamate kinase-like"/>
    <property type="match status" value="1"/>
</dbReference>
<feature type="signal peptide" evidence="11">
    <location>
        <begin position="1"/>
        <end position="18"/>
    </location>
</feature>
<comment type="similarity">
    <text evidence="1">Belongs to the isopentenyl phosphate kinase family.</text>
</comment>
<evidence type="ECO:0000313" key="14">
    <source>
        <dbReference type="Proteomes" id="UP000002729"/>
    </source>
</evidence>
<keyword evidence="11" id="KW-0732">Signal</keyword>
<dbReference type="eggNOG" id="ENOG502QUTJ">
    <property type="taxonomic scope" value="Eukaryota"/>
</dbReference>
<dbReference type="OrthoDB" id="1934954at2759"/>
<dbReference type="PANTHER" id="PTHR43654:SF1">
    <property type="entry name" value="ISOPENTENYL PHOSPHATE KINASE"/>
    <property type="match status" value="1"/>
</dbReference>
<evidence type="ECO:0000256" key="8">
    <source>
        <dbReference type="ARBA" id="ARBA00022840"/>
    </source>
</evidence>
<dbReference type="Pfam" id="PF00696">
    <property type="entry name" value="AA_kinase"/>
    <property type="match status" value="1"/>
</dbReference>
<dbReference type="PANTHER" id="PTHR43654">
    <property type="entry name" value="GLUTAMATE 5-KINASE"/>
    <property type="match status" value="1"/>
</dbReference>
<dbReference type="GO" id="GO:0005524">
    <property type="term" value="F:ATP binding"/>
    <property type="evidence" value="ECO:0007669"/>
    <property type="project" value="UniProtKB-KW"/>
</dbReference>
<evidence type="ECO:0000256" key="11">
    <source>
        <dbReference type="SAM" id="SignalP"/>
    </source>
</evidence>
<keyword evidence="9" id="KW-0414">Isoprene biosynthesis</keyword>
<dbReference type="GO" id="GO:0005509">
    <property type="term" value="F:calcium ion binding"/>
    <property type="evidence" value="ECO:0007669"/>
    <property type="project" value="InterPro"/>
</dbReference>
<protein>
    <recommendedName>
        <fullName evidence="3">Isopentenyl phosphate kinase</fullName>
        <ecNumber evidence="2">2.7.4.26</ecNumber>
    </recommendedName>
</protein>
<dbReference type="InParanoid" id="F0XY04"/>
<dbReference type="SUPFAM" id="SSF51569">
    <property type="entry name" value="Aldolase"/>
    <property type="match status" value="1"/>
</dbReference>
<dbReference type="PROSITE" id="PS00018">
    <property type="entry name" value="EF_HAND_1"/>
    <property type="match status" value="1"/>
</dbReference>
<keyword evidence="7" id="KW-0106">Calcium</keyword>
<evidence type="ECO:0000256" key="5">
    <source>
        <dbReference type="ARBA" id="ARBA00022741"/>
    </source>
</evidence>
<evidence type="ECO:0000313" key="13">
    <source>
        <dbReference type="EMBL" id="EGB12031.1"/>
    </source>
</evidence>
<dbReference type="GeneID" id="20223424"/>
<dbReference type="GO" id="GO:0102043">
    <property type="term" value="F:isopentenyl phosphate kinase activity"/>
    <property type="evidence" value="ECO:0007669"/>
    <property type="project" value="UniProtKB-EC"/>
</dbReference>
<evidence type="ECO:0000256" key="2">
    <source>
        <dbReference type="ARBA" id="ARBA00012908"/>
    </source>
</evidence>
<dbReference type="InterPro" id="IPR024192">
    <property type="entry name" value="Fosfomycin_R_FomA-type"/>
</dbReference>
<keyword evidence="14" id="KW-1185">Reference proteome</keyword>
<dbReference type="Proteomes" id="UP000002729">
    <property type="component" value="Unassembled WGS sequence"/>
</dbReference>
<keyword evidence="8" id="KW-0067">ATP-binding</keyword>
<dbReference type="EMBL" id="GL833121">
    <property type="protein sequence ID" value="EGB12031.1"/>
    <property type="molecule type" value="Genomic_DNA"/>
</dbReference>
<reference evidence="13 14" key="1">
    <citation type="journal article" date="2011" name="Proc. Natl. Acad. Sci. U.S.A.">
        <title>Niche of harmful alga Aureococcus anophagefferens revealed through ecogenomics.</title>
        <authorList>
            <person name="Gobler C.J."/>
            <person name="Berry D.L."/>
            <person name="Dyhrman S.T."/>
            <person name="Wilhelm S.W."/>
            <person name="Salamov A."/>
            <person name="Lobanov A.V."/>
            <person name="Zhang Y."/>
            <person name="Collier J.L."/>
            <person name="Wurch L.L."/>
            <person name="Kustka A.B."/>
            <person name="Dill B.D."/>
            <person name="Shah M."/>
            <person name="VerBerkmoes N.C."/>
            <person name="Kuo A."/>
            <person name="Terry A."/>
            <person name="Pangilinan J."/>
            <person name="Lindquist E.A."/>
            <person name="Lucas S."/>
            <person name="Paulsen I.T."/>
            <person name="Hattenrath-Lehmann T.K."/>
            <person name="Talmage S.C."/>
            <person name="Walker E.A."/>
            <person name="Koch F."/>
            <person name="Burson A.M."/>
            <person name="Marcoval M.A."/>
            <person name="Tang Y.Z."/>
            <person name="Lecleir G.R."/>
            <person name="Coyne K.J."/>
            <person name="Berg G.M."/>
            <person name="Bertrand E.M."/>
            <person name="Saito M.A."/>
            <person name="Gladyshev V.N."/>
            <person name="Grigoriev I.V."/>
        </authorList>
    </citation>
    <scope>NUCLEOTIDE SEQUENCE [LARGE SCALE GENOMIC DNA]</scope>
    <source>
        <strain evidence="14">CCMP 1984</strain>
    </source>
</reference>
<keyword evidence="6" id="KW-0418">Kinase</keyword>
<evidence type="ECO:0000256" key="7">
    <source>
        <dbReference type="ARBA" id="ARBA00022837"/>
    </source>
</evidence>
<evidence type="ECO:0000259" key="12">
    <source>
        <dbReference type="PROSITE" id="PS50222"/>
    </source>
</evidence>
<dbReference type="GO" id="GO:0016114">
    <property type="term" value="P:terpenoid biosynthetic process"/>
    <property type="evidence" value="ECO:0007669"/>
    <property type="project" value="TreeGrafter"/>
</dbReference>
<evidence type="ECO:0000256" key="10">
    <source>
        <dbReference type="ARBA" id="ARBA00049063"/>
    </source>
</evidence>
<evidence type="ECO:0000256" key="6">
    <source>
        <dbReference type="ARBA" id="ARBA00022777"/>
    </source>
</evidence>
<proteinExistence type="inferred from homology"/>
<organism evidence="14">
    <name type="scientific">Aureococcus anophagefferens</name>
    <name type="common">Harmful bloom alga</name>
    <dbReference type="NCBI Taxonomy" id="44056"/>
    <lineage>
        <taxon>Eukaryota</taxon>
        <taxon>Sar</taxon>
        <taxon>Stramenopiles</taxon>
        <taxon>Ochrophyta</taxon>
        <taxon>Pelagophyceae</taxon>
        <taxon>Pelagomonadales</taxon>
        <taxon>Pelagomonadaceae</taxon>
        <taxon>Aureococcus</taxon>
    </lineage>
</organism>
<dbReference type="InterPro" id="IPR011992">
    <property type="entry name" value="EF-hand-dom_pair"/>
</dbReference>
<evidence type="ECO:0000256" key="9">
    <source>
        <dbReference type="ARBA" id="ARBA00023229"/>
    </source>
</evidence>
<dbReference type="KEGG" id="aaf:AURANDRAFT_61341"/>
<feature type="domain" description="EF-hand" evidence="12">
    <location>
        <begin position="759"/>
        <end position="784"/>
    </location>
</feature>
<dbReference type="GO" id="GO:0016301">
    <property type="term" value="F:kinase activity"/>
    <property type="evidence" value="ECO:0007669"/>
    <property type="project" value="UniProtKB-KW"/>
</dbReference>
<dbReference type="PROSITE" id="PS50222">
    <property type="entry name" value="EF_HAND_2"/>
    <property type="match status" value="1"/>
</dbReference>
<evidence type="ECO:0000256" key="4">
    <source>
        <dbReference type="ARBA" id="ARBA00022679"/>
    </source>
</evidence>
<dbReference type="GO" id="GO:0005829">
    <property type="term" value="C:cytosol"/>
    <property type="evidence" value="ECO:0007669"/>
    <property type="project" value="TreeGrafter"/>
</dbReference>
<dbReference type="InterPro" id="IPR001048">
    <property type="entry name" value="Asp/Glu/Uridylate_kinase"/>
</dbReference>
<dbReference type="RefSeq" id="XP_009033128.1">
    <property type="nucleotide sequence ID" value="XM_009034880.1"/>
</dbReference>
<evidence type="ECO:0000256" key="1">
    <source>
        <dbReference type="ARBA" id="ARBA00010540"/>
    </source>
</evidence>
<dbReference type="InterPro" id="IPR018247">
    <property type="entry name" value="EF_Hand_1_Ca_BS"/>
</dbReference>